<proteinExistence type="predicted"/>
<dbReference type="EMBL" id="JRRC01185279">
    <property type="protein sequence ID" value="KHG01353.1"/>
    <property type="molecule type" value="Genomic_DNA"/>
</dbReference>
<comment type="caution">
    <text evidence="1">The sequence shown here is derived from an EMBL/GenBank/DDBJ whole genome shotgun (WGS) entry which is preliminary data.</text>
</comment>
<protein>
    <submittedName>
        <fullName evidence="1">Uncharacterized protein</fullName>
    </submittedName>
</protein>
<dbReference type="Proteomes" id="UP000032142">
    <property type="component" value="Unassembled WGS sequence"/>
</dbReference>
<sequence length="53" mass="6245">MSRHYDIIICLPMLRQGVLHVKTKTLFLVNFDLIGTYFRSSQTVRSFGAYMYI</sequence>
<evidence type="ECO:0000313" key="1">
    <source>
        <dbReference type="EMBL" id="KHG01353.1"/>
    </source>
</evidence>
<name>A0A0B0MGV4_GOSAR</name>
<dbReference type="AlphaFoldDB" id="A0A0B0MGV4"/>
<gene>
    <name evidence="1" type="ORF">F383_22543</name>
</gene>
<accession>A0A0B0MGV4</accession>
<organism evidence="1 2">
    <name type="scientific">Gossypium arboreum</name>
    <name type="common">Tree cotton</name>
    <name type="synonym">Gossypium nanking</name>
    <dbReference type="NCBI Taxonomy" id="29729"/>
    <lineage>
        <taxon>Eukaryota</taxon>
        <taxon>Viridiplantae</taxon>
        <taxon>Streptophyta</taxon>
        <taxon>Embryophyta</taxon>
        <taxon>Tracheophyta</taxon>
        <taxon>Spermatophyta</taxon>
        <taxon>Magnoliopsida</taxon>
        <taxon>eudicotyledons</taxon>
        <taxon>Gunneridae</taxon>
        <taxon>Pentapetalae</taxon>
        <taxon>rosids</taxon>
        <taxon>malvids</taxon>
        <taxon>Malvales</taxon>
        <taxon>Malvaceae</taxon>
        <taxon>Malvoideae</taxon>
        <taxon>Gossypium</taxon>
    </lineage>
</organism>
<keyword evidence="2" id="KW-1185">Reference proteome</keyword>
<reference evidence="2" key="1">
    <citation type="submission" date="2014-09" db="EMBL/GenBank/DDBJ databases">
        <authorList>
            <person name="Mudge J."/>
            <person name="Ramaraj T."/>
            <person name="Lindquist I.E."/>
            <person name="Bharti A.K."/>
            <person name="Sundararajan A."/>
            <person name="Cameron C.T."/>
            <person name="Woodward J.E."/>
            <person name="May G.D."/>
            <person name="Brubaker C."/>
            <person name="Broadhvest J."/>
            <person name="Wilkins T.A."/>
        </authorList>
    </citation>
    <scope>NUCLEOTIDE SEQUENCE</scope>
    <source>
        <strain evidence="2">cv. AKA8401</strain>
    </source>
</reference>
<evidence type="ECO:0000313" key="2">
    <source>
        <dbReference type="Proteomes" id="UP000032142"/>
    </source>
</evidence>